<dbReference type="WBParaSite" id="JU765_v2.g14884.t1">
    <property type="protein sequence ID" value="JU765_v2.g14884.t1"/>
    <property type="gene ID" value="JU765_v2.g14884"/>
</dbReference>
<name>A0AC34QB52_9BILA</name>
<accession>A0AC34QB52</accession>
<evidence type="ECO:0000313" key="1">
    <source>
        <dbReference type="Proteomes" id="UP000887576"/>
    </source>
</evidence>
<evidence type="ECO:0000313" key="2">
    <source>
        <dbReference type="WBParaSite" id="JU765_v2.g14884.t1"/>
    </source>
</evidence>
<reference evidence="2" key="1">
    <citation type="submission" date="2022-11" db="UniProtKB">
        <authorList>
            <consortium name="WormBaseParasite"/>
        </authorList>
    </citation>
    <scope>IDENTIFICATION</scope>
</reference>
<sequence length="487" mass="53515">MAEDGGIDLTETGELSLEVNQNNEANNLEKADDGVLSDNEVESNQIESIESPNDKEIEQSPSINPNSIEGDEFQNKEIAQLKEPVVNEPEVQETNLDSEGEVVSNSSGSSSPIYNEIQSDIDEHLTDLFSLVYSQRYSMENLLHVYRELIELICFNINADNVEEEANFLSGSEIISQQLEDFHPQANILFEKLSSVLNDLIVKIEAETEAGNAENIEWASNLRIFAQNVREAFYCIPSTFQPNFPMFPPLYAAVDTEMGFPPRSTNYRYLANLPWPVMPSSFYVPPIMKTEKVITGLPMLNAVYRTESNVGSDVSYLPPRNLTSEVTSSSSPGQDFVANPSASMLSMASTTVSESDQNLSTNLPTLSNVTAGHSTNASNIFGPTNPFGPNRVDNPPSTFVPSTVFPRPQQPLPFAATNVQNFVRPIAAPSAVTSSTQRIPSLLDIQVAPPTSIFKRPSETNPPPTKRVKTASENTPEIEEDAERSPS</sequence>
<organism evidence="1 2">
    <name type="scientific">Panagrolaimus sp. JU765</name>
    <dbReference type="NCBI Taxonomy" id="591449"/>
    <lineage>
        <taxon>Eukaryota</taxon>
        <taxon>Metazoa</taxon>
        <taxon>Ecdysozoa</taxon>
        <taxon>Nematoda</taxon>
        <taxon>Chromadorea</taxon>
        <taxon>Rhabditida</taxon>
        <taxon>Tylenchina</taxon>
        <taxon>Panagrolaimomorpha</taxon>
        <taxon>Panagrolaimoidea</taxon>
        <taxon>Panagrolaimidae</taxon>
        <taxon>Panagrolaimus</taxon>
    </lineage>
</organism>
<dbReference type="Proteomes" id="UP000887576">
    <property type="component" value="Unplaced"/>
</dbReference>
<protein>
    <submittedName>
        <fullName evidence="2">Uncharacterized protein</fullName>
    </submittedName>
</protein>
<proteinExistence type="predicted"/>